<reference evidence="2 3" key="1">
    <citation type="submission" date="2013-07" db="EMBL/GenBank/DDBJ databases">
        <title>The Genome Sequence of Cryptococcus heveanensis BCC8398.</title>
        <authorList>
            <consortium name="The Broad Institute Genome Sequencing Platform"/>
            <person name="Cuomo C."/>
            <person name="Litvintseva A."/>
            <person name="Chen Y."/>
            <person name="Heitman J."/>
            <person name="Sun S."/>
            <person name="Springer D."/>
            <person name="Dromer F."/>
            <person name="Young S.K."/>
            <person name="Zeng Q."/>
            <person name="Gargeya S."/>
            <person name="Fitzgerald M."/>
            <person name="Abouelleil A."/>
            <person name="Alvarado L."/>
            <person name="Berlin A.M."/>
            <person name="Chapman S.B."/>
            <person name="Dewar J."/>
            <person name="Goldberg J."/>
            <person name="Griggs A."/>
            <person name="Gujja S."/>
            <person name="Hansen M."/>
            <person name="Howarth C."/>
            <person name="Imamovic A."/>
            <person name="Larimer J."/>
            <person name="McCowan C."/>
            <person name="Murphy C."/>
            <person name="Pearson M."/>
            <person name="Priest M."/>
            <person name="Roberts A."/>
            <person name="Saif S."/>
            <person name="Shea T."/>
            <person name="Sykes S."/>
            <person name="Wortman J."/>
            <person name="Nusbaum C."/>
            <person name="Birren B."/>
        </authorList>
    </citation>
    <scope>NUCLEOTIDE SEQUENCE [LARGE SCALE GENOMIC DNA]</scope>
    <source>
        <strain evidence="2 3">BCC8398</strain>
    </source>
</reference>
<dbReference type="OrthoDB" id="128536at2759"/>
<keyword evidence="3" id="KW-1185">Reference proteome</keyword>
<evidence type="ECO:0000256" key="1">
    <source>
        <dbReference type="SAM" id="MobiDB-lite"/>
    </source>
</evidence>
<accession>A0A1B9GZ50</accession>
<dbReference type="AlphaFoldDB" id="A0A1B9GZ50"/>
<protein>
    <submittedName>
        <fullName evidence="2">Uncharacterized protein</fullName>
    </submittedName>
</protein>
<gene>
    <name evidence="2" type="ORF">I316_02163</name>
</gene>
<evidence type="ECO:0000313" key="2">
    <source>
        <dbReference type="EMBL" id="OCF36289.1"/>
    </source>
</evidence>
<feature type="region of interest" description="Disordered" evidence="1">
    <location>
        <begin position="1"/>
        <end position="38"/>
    </location>
</feature>
<dbReference type="STRING" id="1296120.A0A1B9GZ50"/>
<evidence type="ECO:0000313" key="3">
    <source>
        <dbReference type="Proteomes" id="UP000092666"/>
    </source>
</evidence>
<dbReference type="EMBL" id="KI669496">
    <property type="protein sequence ID" value="OCF36289.1"/>
    <property type="molecule type" value="Genomic_DNA"/>
</dbReference>
<reference evidence="3" key="2">
    <citation type="submission" date="2013-12" db="EMBL/GenBank/DDBJ databases">
        <title>Evolution of pathogenesis and genome organization in the Tremellales.</title>
        <authorList>
            <person name="Cuomo C."/>
            <person name="Litvintseva A."/>
            <person name="Heitman J."/>
            <person name="Chen Y."/>
            <person name="Sun S."/>
            <person name="Springer D."/>
            <person name="Dromer F."/>
            <person name="Young S."/>
            <person name="Zeng Q."/>
            <person name="Chapman S."/>
            <person name="Gujja S."/>
            <person name="Saif S."/>
            <person name="Birren B."/>
        </authorList>
    </citation>
    <scope>NUCLEOTIDE SEQUENCE [LARGE SCALE GENOMIC DNA]</scope>
    <source>
        <strain evidence="3">BCC8398</strain>
    </source>
</reference>
<organism evidence="2 3">
    <name type="scientific">Kwoniella heveanensis BCC8398</name>
    <dbReference type="NCBI Taxonomy" id="1296120"/>
    <lineage>
        <taxon>Eukaryota</taxon>
        <taxon>Fungi</taxon>
        <taxon>Dikarya</taxon>
        <taxon>Basidiomycota</taxon>
        <taxon>Agaricomycotina</taxon>
        <taxon>Tremellomycetes</taxon>
        <taxon>Tremellales</taxon>
        <taxon>Cryptococcaceae</taxon>
        <taxon>Kwoniella</taxon>
    </lineage>
</organism>
<feature type="region of interest" description="Disordered" evidence="1">
    <location>
        <begin position="215"/>
        <end position="245"/>
    </location>
</feature>
<proteinExistence type="predicted"/>
<dbReference type="Proteomes" id="UP000092666">
    <property type="component" value="Unassembled WGS sequence"/>
</dbReference>
<feature type="compositionally biased region" description="Basic residues" evidence="1">
    <location>
        <begin position="154"/>
        <end position="166"/>
    </location>
</feature>
<feature type="region of interest" description="Disordered" evidence="1">
    <location>
        <begin position="147"/>
        <end position="193"/>
    </location>
</feature>
<sequence length="245" mass="26435">MEQADSGKVVVKSQASSSNGAHSLPMSGKLNAPGKSNARVETVPVIPQKELYQRLNYSYQAAIFLQSLGSTSASSSSTRSDTLTAVRQADVGIKVDRKGKKKAVELVDVRENGDDAGKRFRKLARLGMRESRVMSVHNQLKISAKKSLDGPIRSARRRRASKRGKTSFHQLEKTTDAAVPGETEGSGNMDGHVLWKGSERVKGWGSNGYHEEFRGGASLPLPGTSHNHVDASNDGFDDEEAAMNG</sequence>
<name>A0A1B9GZ50_9TREE</name>
<feature type="compositionally biased region" description="Acidic residues" evidence="1">
    <location>
        <begin position="235"/>
        <end position="245"/>
    </location>
</feature>